<dbReference type="Pfam" id="PF05739">
    <property type="entry name" value="SNARE"/>
    <property type="match status" value="1"/>
</dbReference>
<dbReference type="PROSITE" id="PS50192">
    <property type="entry name" value="T_SNARE"/>
    <property type="match status" value="1"/>
</dbReference>
<dbReference type="GO" id="GO:0048278">
    <property type="term" value="P:vesicle docking"/>
    <property type="evidence" value="ECO:0007669"/>
    <property type="project" value="TreeGrafter"/>
</dbReference>
<dbReference type="InterPro" id="IPR010989">
    <property type="entry name" value="SNARE"/>
</dbReference>
<evidence type="ECO:0000256" key="1">
    <source>
        <dbReference type="ARBA" id="ARBA00004409"/>
    </source>
</evidence>
<reference evidence="11 12" key="2">
    <citation type="journal article" date="2021" name="Genomics">
        <title>High-quality reference genome for Clonorchis sinensis.</title>
        <authorList>
            <person name="Young N.D."/>
            <person name="Stroehlein A.J."/>
            <person name="Kinkar L."/>
            <person name="Wang T."/>
            <person name="Sohn W.M."/>
            <person name="Chang B.C.H."/>
            <person name="Kaur P."/>
            <person name="Weisz D."/>
            <person name="Dudchenko O."/>
            <person name="Aiden E.L."/>
            <person name="Korhonen P.K."/>
            <person name="Gasser R.B."/>
        </authorList>
    </citation>
    <scope>NUCLEOTIDE SEQUENCE [LARGE SCALE GENOMIC DNA]</scope>
    <source>
        <strain evidence="11">Cs-k2</strain>
    </source>
</reference>
<dbReference type="FunCoup" id="A0A3R7CRU8">
    <property type="interactions" value="1172"/>
</dbReference>
<gene>
    <name evidence="11" type="ORF">CSKR_109910</name>
</gene>
<keyword evidence="9" id="KW-0472">Membrane</keyword>
<dbReference type="InterPro" id="IPR006012">
    <property type="entry name" value="Syntaxin/epimorphin_CS"/>
</dbReference>
<name>A0A3R7CRU8_CLOSI</name>
<dbReference type="GO" id="GO:0000139">
    <property type="term" value="C:Golgi membrane"/>
    <property type="evidence" value="ECO:0007669"/>
    <property type="project" value="UniProtKB-SubCell"/>
</dbReference>
<evidence type="ECO:0000256" key="7">
    <source>
        <dbReference type="ARBA" id="ARBA00023034"/>
    </source>
</evidence>
<dbReference type="InParanoid" id="A0A3R7CRU8"/>
<dbReference type="EMBL" id="NIRI02000042">
    <property type="protein sequence ID" value="KAG5449960.1"/>
    <property type="molecule type" value="Genomic_DNA"/>
</dbReference>
<evidence type="ECO:0000256" key="4">
    <source>
        <dbReference type="ARBA" id="ARBA00022692"/>
    </source>
</evidence>
<dbReference type="SMART" id="SM00503">
    <property type="entry name" value="SynN"/>
    <property type="match status" value="1"/>
</dbReference>
<dbReference type="PANTHER" id="PTHR19957">
    <property type="entry name" value="SYNTAXIN"/>
    <property type="match status" value="1"/>
</dbReference>
<comment type="similarity">
    <text evidence="2 10">Belongs to the syntaxin family.</text>
</comment>
<dbReference type="Gene3D" id="1.20.58.70">
    <property type="match status" value="1"/>
</dbReference>
<evidence type="ECO:0000256" key="9">
    <source>
        <dbReference type="ARBA" id="ARBA00023136"/>
    </source>
</evidence>
<dbReference type="GO" id="GO:0000149">
    <property type="term" value="F:SNARE binding"/>
    <property type="evidence" value="ECO:0007669"/>
    <property type="project" value="TreeGrafter"/>
</dbReference>
<evidence type="ECO:0000313" key="12">
    <source>
        <dbReference type="Proteomes" id="UP000286415"/>
    </source>
</evidence>
<dbReference type="GO" id="GO:0031201">
    <property type="term" value="C:SNARE complex"/>
    <property type="evidence" value="ECO:0007669"/>
    <property type="project" value="TreeGrafter"/>
</dbReference>
<dbReference type="PROSITE" id="PS00914">
    <property type="entry name" value="SYNTAXIN"/>
    <property type="match status" value="1"/>
</dbReference>
<comment type="caution">
    <text evidence="11">The sequence shown here is derived from an EMBL/GenBank/DDBJ whole genome shotgun (WGS) entry which is preliminary data.</text>
</comment>
<evidence type="ECO:0000256" key="5">
    <source>
        <dbReference type="ARBA" id="ARBA00022927"/>
    </source>
</evidence>
<dbReference type="InterPro" id="IPR045242">
    <property type="entry name" value="Syntaxin"/>
</dbReference>
<reference evidence="11 12" key="1">
    <citation type="journal article" date="2018" name="Biotechnol. Adv.">
        <title>Improved genomic resources and new bioinformatic workflow for the carcinogenic parasite Clonorchis sinensis: Biotechnological implications.</title>
        <authorList>
            <person name="Wang D."/>
            <person name="Korhonen P.K."/>
            <person name="Gasser R.B."/>
            <person name="Young N.D."/>
        </authorList>
    </citation>
    <scope>NUCLEOTIDE SEQUENCE [LARGE SCALE GENOMIC DNA]</scope>
    <source>
        <strain evidence="11">Cs-k2</strain>
    </source>
</reference>
<dbReference type="STRING" id="79923.A0A3R7CRU8"/>
<dbReference type="SUPFAM" id="SSF47661">
    <property type="entry name" value="t-snare proteins"/>
    <property type="match status" value="1"/>
</dbReference>
<organism evidence="11 12">
    <name type="scientific">Clonorchis sinensis</name>
    <name type="common">Chinese liver fluke</name>
    <dbReference type="NCBI Taxonomy" id="79923"/>
    <lineage>
        <taxon>Eukaryota</taxon>
        <taxon>Metazoa</taxon>
        <taxon>Spiralia</taxon>
        <taxon>Lophotrochozoa</taxon>
        <taxon>Platyhelminthes</taxon>
        <taxon>Trematoda</taxon>
        <taxon>Digenea</taxon>
        <taxon>Opisthorchiida</taxon>
        <taxon>Opisthorchiata</taxon>
        <taxon>Opisthorchiidae</taxon>
        <taxon>Clonorchis</taxon>
    </lineage>
</organism>
<keyword evidence="6" id="KW-1133">Transmembrane helix</keyword>
<dbReference type="OrthoDB" id="10251371at2759"/>
<evidence type="ECO:0000256" key="6">
    <source>
        <dbReference type="ARBA" id="ARBA00022989"/>
    </source>
</evidence>
<accession>A0A3R7CRU8</accession>
<keyword evidence="3" id="KW-0813">Transport</keyword>
<keyword evidence="7" id="KW-0333">Golgi apparatus</keyword>
<evidence type="ECO:0000313" key="11">
    <source>
        <dbReference type="EMBL" id="KAG5449960.1"/>
    </source>
</evidence>
<evidence type="ECO:0000256" key="8">
    <source>
        <dbReference type="ARBA" id="ARBA00023054"/>
    </source>
</evidence>
<sequence>MATRSLTESFAFMRNNAFQNRQFFSDQNPNDQEALVPKSRDVDIEKTSHSRVPQEWQSLVNSVQYTFTLIHQKMKELVALHNRHLMATNLDDNLDEDQEIEHQTKELTEVFSLSHRQLGKLSALRRSPTLWQGSQSQKLSENVLSSLARTLQDLSLAFRKAQSEYLNKLKSRDDRIQGYLSWGPLLDNNSTGLDDFGDQEYQLWEAQKQKREMLLEENTAVVAQREHEINQIVRSIYELNEIFRDVAQLVVDQGTLVDRIDYNVENTQIRVEQGLQQLTKAQHYQSKDRKMLVIMVLATLVIVFGILLIVTKFR</sequence>
<comment type="subcellular location">
    <subcellularLocation>
        <location evidence="1">Golgi apparatus membrane</location>
        <topology evidence="1">Single-pass type IV membrane protein</topology>
    </subcellularLocation>
</comment>
<keyword evidence="4" id="KW-0812">Transmembrane</keyword>
<dbReference type="InterPro" id="IPR006011">
    <property type="entry name" value="Syntaxin_N"/>
</dbReference>
<evidence type="ECO:0000256" key="10">
    <source>
        <dbReference type="RuleBase" id="RU003858"/>
    </source>
</evidence>
<dbReference type="GO" id="GO:0006886">
    <property type="term" value="P:intracellular protein transport"/>
    <property type="evidence" value="ECO:0007669"/>
    <property type="project" value="InterPro"/>
</dbReference>
<dbReference type="CDD" id="cd15845">
    <property type="entry name" value="SNARE_syntaxin16"/>
    <property type="match status" value="1"/>
</dbReference>
<keyword evidence="5" id="KW-0653">Protein transport</keyword>
<dbReference type="AlphaFoldDB" id="A0A3R7CRU8"/>
<dbReference type="GO" id="GO:0006906">
    <property type="term" value="P:vesicle fusion"/>
    <property type="evidence" value="ECO:0007669"/>
    <property type="project" value="TreeGrafter"/>
</dbReference>
<keyword evidence="12" id="KW-1185">Reference proteome</keyword>
<proteinExistence type="inferred from homology"/>
<dbReference type="SMART" id="SM00397">
    <property type="entry name" value="t_SNARE"/>
    <property type="match status" value="1"/>
</dbReference>
<dbReference type="Proteomes" id="UP000286415">
    <property type="component" value="Unassembled WGS sequence"/>
</dbReference>
<keyword evidence="8" id="KW-0175">Coiled coil</keyword>
<evidence type="ECO:0000256" key="3">
    <source>
        <dbReference type="ARBA" id="ARBA00022448"/>
    </source>
</evidence>
<evidence type="ECO:0000256" key="2">
    <source>
        <dbReference type="ARBA" id="ARBA00009063"/>
    </source>
</evidence>
<dbReference type="InterPro" id="IPR000727">
    <property type="entry name" value="T_SNARE_dom"/>
</dbReference>
<dbReference type="PANTHER" id="PTHR19957:SF83">
    <property type="entry name" value="SYNTAXIN-16"/>
    <property type="match status" value="1"/>
</dbReference>
<dbReference type="GO" id="GO:0005484">
    <property type="term" value="F:SNAP receptor activity"/>
    <property type="evidence" value="ECO:0007669"/>
    <property type="project" value="InterPro"/>
</dbReference>
<protein>
    <submittedName>
        <fullName evidence="11">Syntaxin-16</fullName>
    </submittedName>
</protein>